<gene>
    <name evidence="1" type="ORF">ACFP81_01215</name>
</gene>
<accession>A0ABW1Y9I5</accession>
<dbReference type="Gene3D" id="2.60.40.1080">
    <property type="match status" value="1"/>
</dbReference>
<dbReference type="Proteomes" id="UP001596297">
    <property type="component" value="Unassembled WGS sequence"/>
</dbReference>
<dbReference type="InterPro" id="IPR008964">
    <property type="entry name" value="Invasin/intimin_cell_adhesion"/>
</dbReference>
<dbReference type="EMBL" id="JBHSWD010000001">
    <property type="protein sequence ID" value="MFC6590789.1"/>
    <property type="molecule type" value="Genomic_DNA"/>
</dbReference>
<evidence type="ECO:0000313" key="1">
    <source>
        <dbReference type="EMBL" id="MFC6590789.1"/>
    </source>
</evidence>
<dbReference type="SUPFAM" id="SSF49373">
    <property type="entry name" value="Invasin/intimin cell-adhesion fragments"/>
    <property type="match status" value="1"/>
</dbReference>
<dbReference type="RefSeq" id="WP_380081802.1">
    <property type="nucleotide sequence ID" value="NZ_JBHSWD010000001.1"/>
</dbReference>
<evidence type="ECO:0008006" key="3">
    <source>
        <dbReference type="Google" id="ProtNLM"/>
    </source>
</evidence>
<protein>
    <recommendedName>
        <fullName evidence="3">BIG2 domain-containing protein</fullName>
    </recommendedName>
</protein>
<comment type="caution">
    <text evidence="1">The sequence shown here is derived from an EMBL/GenBank/DDBJ whole genome shotgun (WGS) entry which is preliminary data.</text>
</comment>
<reference evidence="2" key="1">
    <citation type="journal article" date="2019" name="Int. J. Syst. Evol. Microbiol.">
        <title>The Global Catalogue of Microorganisms (GCM) 10K type strain sequencing project: providing services to taxonomists for standard genome sequencing and annotation.</title>
        <authorList>
            <consortium name="The Broad Institute Genomics Platform"/>
            <consortium name="The Broad Institute Genome Sequencing Center for Infectious Disease"/>
            <person name="Wu L."/>
            <person name="Ma J."/>
        </authorList>
    </citation>
    <scope>NUCLEOTIDE SEQUENCE [LARGE SCALE GENOMIC DNA]</scope>
    <source>
        <strain evidence="2">CGMCC 1.15772</strain>
    </source>
</reference>
<evidence type="ECO:0000313" key="2">
    <source>
        <dbReference type="Proteomes" id="UP001596297"/>
    </source>
</evidence>
<keyword evidence="2" id="KW-1185">Reference proteome</keyword>
<sequence>MSAHNPVALPHPQRTQQATVDREGVVRGVAPGTAIITASIAGKTASVTVK</sequence>
<name>A0ABW1Y9I5_9DEIO</name>
<organism evidence="1 2">
    <name type="scientific">Deinococcus lacus</name>
    <dbReference type="NCBI Taxonomy" id="392561"/>
    <lineage>
        <taxon>Bacteria</taxon>
        <taxon>Thermotogati</taxon>
        <taxon>Deinococcota</taxon>
        <taxon>Deinococci</taxon>
        <taxon>Deinococcales</taxon>
        <taxon>Deinococcaceae</taxon>
        <taxon>Deinococcus</taxon>
    </lineage>
</organism>
<proteinExistence type="predicted"/>